<organism evidence="1 2">
    <name type="scientific">Methylovorus glucosotrophus (strain SIP3-4)</name>
    <dbReference type="NCBI Taxonomy" id="582744"/>
    <lineage>
        <taxon>Bacteria</taxon>
        <taxon>Pseudomonadati</taxon>
        <taxon>Pseudomonadota</taxon>
        <taxon>Betaproteobacteria</taxon>
        <taxon>Nitrosomonadales</taxon>
        <taxon>Methylophilaceae</taxon>
        <taxon>Methylovorus</taxon>
    </lineage>
</organism>
<dbReference type="OrthoDB" id="9182903at2"/>
<keyword evidence="2" id="KW-1185">Reference proteome</keyword>
<reference evidence="2" key="1">
    <citation type="submission" date="2009-07" db="EMBL/GenBank/DDBJ databases">
        <title>Complete sequence of chromosome of Methylovorus sp. SIP3-4.</title>
        <authorList>
            <person name="Lucas S."/>
            <person name="Copeland A."/>
            <person name="Lapidus A."/>
            <person name="Glavina del Rio T."/>
            <person name="Tice H."/>
            <person name="Bruce D."/>
            <person name="Goodwin L."/>
            <person name="Pitluck S."/>
            <person name="Clum A."/>
            <person name="Larimer F."/>
            <person name="Land M."/>
            <person name="Hauser L."/>
            <person name="Kyrpides N."/>
            <person name="Mikhailova N."/>
            <person name="Kayluzhnaya M."/>
            <person name="Chistoserdova L."/>
        </authorList>
    </citation>
    <scope>NUCLEOTIDE SEQUENCE [LARGE SCALE GENOMIC DNA]</scope>
    <source>
        <strain evidence="2">SIP3-4</strain>
    </source>
</reference>
<evidence type="ECO:0000313" key="1">
    <source>
        <dbReference type="EMBL" id="ACT51276.1"/>
    </source>
</evidence>
<dbReference type="AlphaFoldDB" id="C6X7U9"/>
<dbReference type="RefSeq" id="WP_015830623.1">
    <property type="nucleotide sequence ID" value="NC_012969.1"/>
</dbReference>
<proteinExistence type="predicted"/>
<dbReference type="EMBL" id="CP001674">
    <property type="protein sequence ID" value="ACT51276.1"/>
    <property type="molecule type" value="Genomic_DNA"/>
</dbReference>
<reference evidence="1 2" key="2">
    <citation type="journal article" date="2011" name="J. Bacteriol.">
        <title>Genomes of three methylotrophs from a single niche uncover genetic and metabolic divergence of Methylophilaceae.</title>
        <authorList>
            <person name="Lapidus A."/>
            <person name="Clum A."/>
            <person name="Labutti K."/>
            <person name="Kaluzhnaya M.G."/>
            <person name="Lim S."/>
            <person name="Beck D.A."/>
            <person name="Glavina Del Rio T."/>
            <person name="Nolan M."/>
            <person name="Mavromatis K."/>
            <person name="Huntemann M."/>
            <person name="Lucas S."/>
            <person name="Lidstrom M.E."/>
            <person name="Ivanova N."/>
            <person name="Chistoserdova L."/>
        </authorList>
    </citation>
    <scope>NUCLEOTIDE SEQUENCE [LARGE SCALE GENOMIC DNA]</scope>
    <source>
        <strain evidence="1 2">SIP3-4</strain>
    </source>
</reference>
<name>C6X7U9_METGS</name>
<sequence>MQNTKQATKGIIQTGDEDGVSISHDIENSSYLIKMPNRYAMTFAFEKNPRYQRIGYEANPNNHDKAQDVIYSTLPVFEMDEKAQKLFMFEVNRARTTNKSILDERDIFVIAFDFDISPKKIFYAGIPTKAQRDANNEIVKNDKGVVMKTPSFLQGEILAVGKHYVAFKDIRNETQETATIRLIETHKFFDVDDYKKNDLHNTLLSKLKLDIDKDFDGMEVKKGIERFVSFTEAGKIKYVNDIKVKELKQEETKEVEVEKKEEVKVSAPAMKPKAKTLAPTMKR</sequence>
<dbReference type="Proteomes" id="UP000002743">
    <property type="component" value="Chromosome"/>
</dbReference>
<dbReference type="KEGG" id="mei:Msip34_2034"/>
<accession>C6X7U9</accession>
<evidence type="ECO:0000313" key="2">
    <source>
        <dbReference type="Proteomes" id="UP000002743"/>
    </source>
</evidence>
<dbReference type="HOGENOM" id="CLU_982838_0_0_4"/>
<gene>
    <name evidence="1" type="ordered locus">Msip34_2034</name>
</gene>
<protein>
    <submittedName>
        <fullName evidence="1">Uncharacterized protein</fullName>
    </submittedName>
</protein>